<evidence type="ECO:0008006" key="4">
    <source>
        <dbReference type="Google" id="ProtNLM"/>
    </source>
</evidence>
<accession>A0A9P4Y559</accession>
<dbReference type="Gene3D" id="3.10.450.50">
    <property type="match status" value="1"/>
</dbReference>
<feature type="chain" id="PRO_5040152879" description="SnoaL-like domain-containing protein" evidence="1">
    <location>
        <begin position="23"/>
        <end position="160"/>
    </location>
</feature>
<protein>
    <recommendedName>
        <fullName evidence="4">SnoaL-like domain-containing protein</fullName>
    </recommendedName>
</protein>
<dbReference type="GeneID" id="63837385"/>
<dbReference type="OrthoDB" id="3758478at2759"/>
<comment type="caution">
    <text evidence="2">The sequence shown here is derived from an EMBL/GenBank/DDBJ whole genome shotgun (WGS) entry which is preliminary data.</text>
</comment>
<evidence type="ECO:0000256" key="1">
    <source>
        <dbReference type="SAM" id="SignalP"/>
    </source>
</evidence>
<sequence>MYLPSTATLLSVALLLALPTSAAPSAKRVRQLFEVLTTGNFTDFFDLFSPNSTWNTIGFGVRDYDEMVEVFSEINCLLSNPPLIIETDLVLSQGSAGPYTSVQAHVPNGYIGTNVSFKGVQYNQTYSWIMKWDGETILSNTEYINDILAEDLIGDNSGNC</sequence>
<name>A0A9P4Y559_CRYP1</name>
<evidence type="ECO:0000313" key="2">
    <source>
        <dbReference type="EMBL" id="KAF3766664.1"/>
    </source>
</evidence>
<dbReference type="RefSeq" id="XP_040777625.1">
    <property type="nucleotide sequence ID" value="XM_040920256.1"/>
</dbReference>
<evidence type="ECO:0000313" key="3">
    <source>
        <dbReference type="Proteomes" id="UP000803844"/>
    </source>
</evidence>
<dbReference type="Proteomes" id="UP000803844">
    <property type="component" value="Unassembled WGS sequence"/>
</dbReference>
<keyword evidence="1" id="KW-0732">Signal</keyword>
<gene>
    <name evidence="2" type="ORF">M406DRAFT_327792</name>
</gene>
<feature type="signal peptide" evidence="1">
    <location>
        <begin position="1"/>
        <end position="22"/>
    </location>
</feature>
<organism evidence="2 3">
    <name type="scientific">Cryphonectria parasitica (strain ATCC 38755 / EP155)</name>
    <dbReference type="NCBI Taxonomy" id="660469"/>
    <lineage>
        <taxon>Eukaryota</taxon>
        <taxon>Fungi</taxon>
        <taxon>Dikarya</taxon>
        <taxon>Ascomycota</taxon>
        <taxon>Pezizomycotina</taxon>
        <taxon>Sordariomycetes</taxon>
        <taxon>Sordariomycetidae</taxon>
        <taxon>Diaporthales</taxon>
        <taxon>Cryphonectriaceae</taxon>
        <taxon>Cryphonectria-Endothia species complex</taxon>
        <taxon>Cryphonectria</taxon>
    </lineage>
</organism>
<keyword evidence="3" id="KW-1185">Reference proteome</keyword>
<dbReference type="EMBL" id="MU032346">
    <property type="protein sequence ID" value="KAF3766664.1"/>
    <property type="molecule type" value="Genomic_DNA"/>
</dbReference>
<dbReference type="AlphaFoldDB" id="A0A9P4Y559"/>
<reference evidence="2" key="1">
    <citation type="journal article" date="2020" name="Phytopathology">
        <title>Genome sequence of the chestnut blight fungus Cryphonectria parasitica EP155: A fundamental resource for an archetypical invasive plant pathogen.</title>
        <authorList>
            <person name="Crouch J.A."/>
            <person name="Dawe A."/>
            <person name="Aerts A."/>
            <person name="Barry K."/>
            <person name="Churchill A.C.L."/>
            <person name="Grimwood J."/>
            <person name="Hillman B."/>
            <person name="Milgroom M.G."/>
            <person name="Pangilinan J."/>
            <person name="Smith M."/>
            <person name="Salamov A."/>
            <person name="Schmutz J."/>
            <person name="Yadav J."/>
            <person name="Grigoriev I.V."/>
            <person name="Nuss D."/>
        </authorList>
    </citation>
    <scope>NUCLEOTIDE SEQUENCE</scope>
    <source>
        <strain evidence="2">EP155</strain>
    </source>
</reference>
<dbReference type="InterPro" id="IPR032710">
    <property type="entry name" value="NTF2-like_dom_sf"/>
</dbReference>
<proteinExistence type="predicted"/>
<dbReference type="SUPFAM" id="SSF54427">
    <property type="entry name" value="NTF2-like"/>
    <property type="match status" value="1"/>
</dbReference>